<feature type="transmembrane region" description="Helical" evidence="1">
    <location>
        <begin position="22"/>
        <end position="46"/>
    </location>
</feature>
<gene>
    <name evidence="2" type="ORF">JL811_18145</name>
</gene>
<keyword evidence="1" id="KW-0812">Transmembrane</keyword>
<dbReference type="EMBL" id="JAESVN010000013">
    <property type="protein sequence ID" value="MBL4919147.1"/>
    <property type="molecule type" value="Genomic_DNA"/>
</dbReference>
<reference evidence="2" key="1">
    <citation type="submission" date="2021-01" db="EMBL/GenBank/DDBJ databases">
        <title>Tabrizicola alba sp. nov. a motile alkaliphilic bacterium isolated from a soda lake.</title>
        <authorList>
            <person name="Szuroczki S."/>
            <person name="Abbaszade G."/>
            <person name="Schumann P."/>
            <person name="Toth E."/>
        </authorList>
    </citation>
    <scope>NUCLEOTIDE SEQUENCE</scope>
    <source>
        <strain evidence="2">DMG-N-6</strain>
    </source>
</reference>
<organism evidence="2 3">
    <name type="scientific">Szabonella alba</name>
    <dbReference type="NCBI Taxonomy" id="2804194"/>
    <lineage>
        <taxon>Bacteria</taxon>
        <taxon>Pseudomonadati</taxon>
        <taxon>Pseudomonadota</taxon>
        <taxon>Alphaproteobacteria</taxon>
        <taxon>Rhodobacterales</taxon>
        <taxon>Paracoccaceae</taxon>
        <taxon>Szabonella</taxon>
    </lineage>
</organism>
<comment type="caution">
    <text evidence="2">The sequence shown here is derived from an EMBL/GenBank/DDBJ whole genome shotgun (WGS) entry which is preliminary data.</text>
</comment>
<keyword evidence="3" id="KW-1185">Reference proteome</keyword>
<evidence type="ECO:0000313" key="3">
    <source>
        <dbReference type="Proteomes" id="UP000648908"/>
    </source>
</evidence>
<sequence>MQTVMRGYRGLSLLVDLNWDRIFSFGTIVVGLLAGAYLGSALTPLLQP</sequence>
<dbReference type="RefSeq" id="WP_202690124.1">
    <property type="nucleotide sequence ID" value="NZ_JAESVN010000013.1"/>
</dbReference>
<name>A0A8K0VBQ0_9RHOB</name>
<keyword evidence="1" id="KW-1133">Transmembrane helix</keyword>
<evidence type="ECO:0000256" key="1">
    <source>
        <dbReference type="SAM" id="Phobius"/>
    </source>
</evidence>
<keyword evidence="1" id="KW-0472">Membrane</keyword>
<protein>
    <submittedName>
        <fullName evidence="2">Uncharacterized protein</fullName>
    </submittedName>
</protein>
<dbReference type="Proteomes" id="UP000648908">
    <property type="component" value="Unassembled WGS sequence"/>
</dbReference>
<dbReference type="AlphaFoldDB" id="A0A8K0VBQ0"/>
<proteinExistence type="predicted"/>
<accession>A0A8K0VBQ0</accession>
<evidence type="ECO:0000313" key="2">
    <source>
        <dbReference type="EMBL" id="MBL4919147.1"/>
    </source>
</evidence>